<dbReference type="Proteomes" id="UP000001514">
    <property type="component" value="Unassembled WGS sequence"/>
</dbReference>
<feature type="region of interest" description="Disordered" evidence="1">
    <location>
        <begin position="180"/>
        <end position="234"/>
    </location>
</feature>
<dbReference type="AlphaFoldDB" id="D8TB76"/>
<sequence>MRSELTGTYNDKPRIQRDLLVSRNLYRVRETYRQFPKKAESEIEQKKLQWKKREVPAVVTIDDSPAPPLITLGRLLAAAGFENPMSGDRHQAQELLNRRHIQTEAEGAATVEQGTDDHQLPVQEDEELPEASPAGTIDDDQPPVEQIELQRTVGPPVQAETGDDIQAVLTRMCNDPCNGNSNHVDSGAPGEASNSGQDPEPERADKMDLAVPAEEAMEVDTSSAPPAPPPLDEDDAVCALSKALVLTPQPGEVVPPKQYLQLVQAIAGELRRLHGEGAPATFRPEEGQRRV</sequence>
<dbReference type="HOGENOM" id="CLU_957793_0_0_1"/>
<dbReference type="EMBL" id="GL377707">
    <property type="protein sequence ID" value="EFJ06136.1"/>
    <property type="molecule type" value="Genomic_DNA"/>
</dbReference>
<dbReference type="KEGG" id="smo:SELMODRAFT_431002"/>
<dbReference type="InParanoid" id="D8TB76"/>
<dbReference type="Gramene" id="EFJ06136">
    <property type="protein sequence ID" value="EFJ06136"/>
    <property type="gene ID" value="SELMODRAFT_431002"/>
</dbReference>
<gene>
    <name evidence="2" type="ORF">SELMODRAFT_431002</name>
</gene>
<evidence type="ECO:0000313" key="3">
    <source>
        <dbReference type="Proteomes" id="UP000001514"/>
    </source>
</evidence>
<evidence type="ECO:0000313" key="2">
    <source>
        <dbReference type="EMBL" id="EFJ06136.1"/>
    </source>
</evidence>
<reference evidence="2 3" key="1">
    <citation type="journal article" date="2011" name="Science">
        <title>The Selaginella genome identifies genetic changes associated with the evolution of vascular plants.</title>
        <authorList>
            <person name="Banks J.A."/>
            <person name="Nishiyama T."/>
            <person name="Hasebe M."/>
            <person name="Bowman J.L."/>
            <person name="Gribskov M."/>
            <person name="dePamphilis C."/>
            <person name="Albert V.A."/>
            <person name="Aono N."/>
            <person name="Aoyama T."/>
            <person name="Ambrose B.A."/>
            <person name="Ashton N.W."/>
            <person name="Axtell M.J."/>
            <person name="Barker E."/>
            <person name="Barker M.S."/>
            <person name="Bennetzen J.L."/>
            <person name="Bonawitz N.D."/>
            <person name="Chapple C."/>
            <person name="Cheng C."/>
            <person name="Correa L.G."/>
            <person name="Dacre M."/>
            <person name="DeBarry J."/>
            <person name="Dreyer I."/>
            <person name="Elias M."/>
            <person name="Engstrom E.M."/>
            <person name="Estelle M."/>
            <person name="Feng L."/>
            <person name="Finet C."/>
            <person name="Floyd S.K."/>
            <person name="Frommer W.B."/>
            <person name="Fujita T."/>
            <person name="Gramzow L."/>
            <person name="Gutensohn M."/>
            <person name="Harholt J."/>
            <person name="Hattori M."/>
            <person name="Heyl A."/>
            <person name="Hirai T."/>
            <person name="Hiwatashi Y."/>
            <person name="Ishikawa M."/>
            <person name="Iwata M."/>
            <person name="Karol K.G."/>
            <person name="Koehler B."/>
            <person name="Kolukisaoglu U."/>
            <person name="Kubo M."/>
            <person name="Kurata T."/>
            <person name="Lalonde S."/>
            <person name="Li K."/>
            <person name="Li Y."/>
            <person name="Litt A."/>
            <person name="Lyons E."/>
            <person name="Manning G."/>
            <person name="Maruyama T."/>
            <person name="Michael T.P."/>
            <person name="Mikami K."/>
            <person name="Miyazaki S."/>
            <person name="Morinaga S."/>
            <person name="Murata T."/>
            <person name="Mueller-Roeber B."/>
            <person name="Nelson D.R."/>
            <person name="Obara M."/>
            <person name="Oguri Y."/>
            <person name="Olmstead R.G."/>
            <person name="Onodera N."/>
            <person name="Petersen B.L."/>
            <person name="Pils B."/>
            <person name="Prigge M."/>
            <person name="Rensing S.A."/>
            <person name="Riano-Pachon D.M."/>
            <person name="Roberts A.W."/>
            <person name="Sato Y."/>
            <person name="Scheller H.V."/>
            <person name="Schulz B."/>
            <person name="Schulz C."/>
            <person name="Shakirov E.V."/>
            <person name="Shibagaki N."/>
            <person name="Shinohara N."/>
            <person name="Shippen D.E."/>
            <person name="Soerensen I."/>
            <person name="Sotooka R."/>
            <person name="Sugimoto N."/>
            <person name="Sugita M."/>
            <person name="Sumikawa N."/>
            <person name="Tanurdzic M."/>
            <person name="Theissen G."/>
            <person name="Ulvskov P."/>
            <person name="Wakazuki S."/>
            <person name="Weng J.K."/>
            <person name="Willats W.W."/>
            <person name="Wipf D."/>
            <person name="Wolf P.G."/>
            <person name="Yang L."/>
            <person name="Zimmer A.D."/>
            <person name="Zhu Q."/>
            <person name="Mitros T."/>
            <person name="Hellsten U."/>
            <person name="Loque D."/>
            <person name="Otillar R."/>
            <person name="Salamov A."/>
            <person name="Schmutz J."/>
            <person name="Shapiro H."/>
            <person name="Lindquist E."/>
            <person name="Lucas S."/>
            <person name="Rokhsar D."/>
            <person name="Grigoriev I.V."/>
        </authorList>
    </citation>
    <scope>NUCLEOTIDE SEQUENCE [LARGE SCALE GENOMIC DNA]</scope>
</reference>
<feature type="region of interest" description="Disordered" evidence="1">
    <location>
        <begin position="123"/>
        <end position="159"/>
    </location>
</feature>
<accession>D8TB76</accession>
<proteinExistence type="predicted"/>
<keyword evidence="3" id="KW-1185">Reference proteome</keyword>
<evidence type="ECO:0000256" key="1">
    <source>
        <dbReference type="SAM" id="MobiDB-lite"/>
    </source>
</evidence>
<organism evidence="3">
    <name type="scientific">Selaginella moellendorffii</name>
    <name type="common">Spikemoss</name>
    <dbReference type="NCBI Taxonomy" id="88036"/>
    <lineage>
        <taxon>Eukaryota</taxon>
        <taxon>Viridiplantae</taxon>
        <taxon>Streptophyta</taxon>
        <taxon>Embryophyta</taxon>
        <taxon>Tracheophyta</taxon>
        <taxon>Lycopodiopsida</taxon>
        <taxon>Selaginellales</taxon>
        <taxon>Selaginellaceae</taxon>
        <taxon>Selaginella</taxon>
    </lineage>
</organism>
<name>D8TB76_SELML</name>
<protein>
    <submittedName>
        <fullName evidence="2">Uncharacterized protein</fullName>
    </submittedName>
</protein>